<dbReference type="PANTHER" id="PTHR22943:SF248">
    <property type="entry name" value="SEVEN TM RECEPTOR"/>
    <property type="match status" value="1"/>
</dbReference>
<evidence type="ECO:0008006" key="4">
    <source>
        <dbReference type="Google" id="ProtNLM"/>
    </source>
</evidence>
<dbReference type="EMBL" id="BTSX01000006">
    <property type="protein sequence ID" value="GMT06355.1"/>
    <property type="molecule type" value="Genomic_DNA"/>
</dbReference>
<feature type="transmembrane region" description="Helical" evidence="1">
    <location>
        <begin position="42"/>
        <end position="66"/>
    </location>
</feature>
<feature type="transmembrane region" description="Helical" evidence="1">
    <location>
        <begin position="273"/>
        <end position="295"/>
    </location>
</feature>
<feature type="transmembrane region" description="Helical" evidence="1">
    <location>
        <begin position="86"/>
        <end position="105"/>
    </location>
</feature>
<keyword evidence="1" id="KW-1133">Transmembrane helix</keyword>
<evidence type="ECO:0000313" key="2">
    <source>
        <dbReference type="EMBL" id="GMT06355.1"/>
    </source>
</evidence>
<keyword evidence="1" id="KW-0472">Membrane</keyword>
<dbReference type="PANTHER" id="PTHR22943">
    <property type="entry name" value="7-TRANSMEMBRANE DOMAIN RECEPTOR C.ELEGANS"/>
    <property type="match status" value="1"/>
</dbReference>
<gene>
    <name evidence="2" type="ORF">PENTCL1PPCAC_28529</name>
</gene>
<name>A0AAV5UJB9_9BILA</name>
<dbReference type="SUPFAM" id="SSF81321">
    <property type="entry name" value="Family A G protein-coupled receptor-like"/>
    <property type="match status" value="1"/>
</dbReference>
<evidence type="ECO:0000256" key="1">
    <source>
        <dbReference type="SAM" id="Phobius"/>
    </source>
</evidence>
<protein>
    <recommendedName>
        <fullName evidence="4">G protein-coupled receptor</fullName>
    </recommendedName>
</protein>
<feature type="non-terminal residue" evidence="2">
    <location>
        <position position="323"/>
    </location>
</feature>
<feature type="transmembrane region" description="Helical" evidence="1">
    <location>
        <begin position="125"/>
        <end position="148"/>
    </location>
</feature>
<reference evidence="2" key="1">
    <citation type="submission" date="2023-10" db="EMBL/GenBank/DDBJ databases">
        <title>Genome assembly of Pristionchus species.</title>
        <authorList>
            <person name="Yoshida K."/>
            <person name="Sommer R.J."/>
        </authorList>
    </citation>
    <scope>NUCLEOTIDE SEQUENCE</scope>
    <source>
        <strain evidence="2">RS0144</strain>
    </source>
</reference>
<dbReference type="Gene3D" id="1.20.1070.10">
    <property type="entry name" value="Rhodopsin 7-helix transmembrane proteins"/>
    <property type="match status" value="1"/>
</dbReference>
<sequence length="323" mass="36949">MTVTAYRTAEHILFGIAMCLIFLALTLIFTKSRKEIGQYRKLLVIFLISGHFFALLHVILSPTAIIRDNAFITYGSGWIGDMRFIALYYGVVSMSFIILAMQFLYRAVVLSKKPTFNVEITSRNILEIIAILILKLVVWTILCIMLRYRQEYAVTIARVTFDLPNFPTSNHDDFLLMFLGTVDNKLNVVPFLIILSMLLLCGVSLSIIIWSSVRIVRVLNNEEHLSSSWRKYNRQLFVALCLQFLGPLILLYIPCISYLLLPFVPGHGISPPPWLLSFFYSIYPIVDPLVMIVFIRDYRRGLLNLLRRAVFLGPLNGSVVVIS</sequence>
<accession>A0AAV5UJB9</accession>
<keyword evidence="1" id="KW-0812">Transmembrane</keyword>
<dbReference type="Proteomes" id="UP001432027">
    <property type="component" value="Unassembled WGS sequence"/>
</dbReference>
<feature type="transmembrane region" description="Helical" evidence="1">
    <location>
        <begin position="188"/>
        <end position="216"/>
    </location>
</feature>
<keyword evidence="3" id="KW-1185">Reference proteome</keyword>
<proteinExistence type="predicted"/>
<organism evidence="2 3">
    <name type="scientific">Pristionchus entomophagus</name>
    <dbReference type="NCBI Taxonomy" id="358040"/>
    <lineage>
        <taxon>Eukaryota</taxon>
        <taxon>Metazoa</taxon>
        <taxon>Ecdysozoa</taxon>
        <taxon>Nematoda</taxon>
        <taxon>Chromadorea</taxon>
        <taxon>Rhabditida</taxon>
        <taxon>Rhabditina</taxon>
        <taxon>Diplogasteromorpha</taxon>
        <taxon>Diplogasteroidea</taxon>
        <taxon>Neodiplogasteridae</taxon>
        <taxon>Pristionchus</taxon>
    </lineage>
</organism>
<evidence type="ECO:0000313" key="3">
    <source>
        <dbReference type="Proteomes" id="UP001432027"/>
    </source>
</evidence>
<comment type="caution">
    <text evidence="2">The sequence shown here is derived from an EMBL/GenBank/DDBJ whole genome shotgun (WGS) entry which is preliminary data.</text>
</comment>
<dbReference type="InterPro" id="IPR019428">
    <property type="entry name" value="7TM_GPCR_serpentine_rcpt_Str"/>
</dbReference>
<dbReference type="Pfam" id="PF10326">
    <property type="entry name" value="7TM_GPCR_Str"/>
    <property type="match status" value="1"/>
</dbReference>
<feature type="transmembrane region" description="Helical" evidence="1">
    <location>
        <begin position="236"/>
        <end position="261"/>
    </location>
</feature>
<feature type="transmembrane region" description="Helical" evidence="1">
    <location>
        <begin position="12"/>
        <end position="30"/>
    </location>
</feature>
<dbReference type="AlphaFoldDB" id="A0AAV5UJB9"/>